<reference evidence="3" key="1">
    <citation type="submission" date="2017-02" db="UniProtKB">
        <authorList>
            <consortium name="WormBaseParasite"/>
        </authorList>
    </citation>
    <scope>IDENTIFICATION</scope>
</reference>
<dbReference type="Proteomes" id="UP000274131">
    <property type="component" value="Unassembled WGS sequence"/>
</dbReference>
<keyword evidence="2" id="KW-1185">Reference proteome</keyword>
<gene>
    <name evidence="1" type="ORF">EVEC_LOCUS2166</name>
</gene>
<reference evidence="1 2" key="2">
    <citation type="submission" date="2018-10" db="EMBL/GenBank/DDBJ databases">
        <authorList>
            <consortium name="Pathogen Informatics"/>
        </authorList>
    </citation>
    <scope>NUCLEOTIDE SEQUENCE [LARGE SCALE GENOMIC DNA]</scope>
</reference>
<dbReference type="WBParaSite" id="EVEC_0000245801-mRNA-1">
    <property type="protein sequence ID" value="EVEC_0000245801-mRNA-1"/>
    <property type="gene ID" value="EVEC_0000245801"/>
</dbReference>
<dbReference type="AlphaFoldDB" id="A0A0N4UY20"/>
<proteinExistence type="predicted"/>
<sequence length="72" mass="8277">MEDVLELFVCWAQLWNDPPVREVLFLWYEGIGSEPVEEDDEGRTRGFGNDSAFVIVLEQIVGCVNRKDGQIF</sequence>
<evidence type="ECO:0000313" key="2">
    <source>
        <dbReference type="Proteomes" id="UP000274131"/>
    </source>
</evidence>
<accession>A0A0N4UY20</accession>
<organism evidence="3">
    <name type="scientific">Enterobius vermicularis</name>
    <name type="common">Human pinworm</name>
    <dbReference type="NCBI Taxonomy" id="51028"/>
    <lineage>
        <taxon>Eukaryota</taxon>
        <taxon>Metazoa</taxon>
        <taxon>Ecdysozoa</taxon>
        <taxon>Nematoda</taxon>
        <taxon>Chromadorea</taxon>
        <taxon>Rhabditida</taxon>
        <taxon>Spirurina</taxon>
        <taxon>Oxyuridomorpha</taxon>
        <taxon>Oxyuroidea</taxon>
        <taxon>Oxyuridae</taxon>
        <taxon>Enterobius</taxon>
    </lineage>
</organism>
<name>A0A0N4UY20_ENTVE</name>
<protein>
    <submittedName>
        <fullName evidence="3">Rab-GAP TBC domain-containing protein</fullName>
    </submittedName>
</protein>
<evidence type="ECO:0000313" key="1">
    <source>
        <dbReference type="EMBL" id="VDD87023.1"/>
    </source>
</evidence>
<evidence type="ECO:0000313" key="3">
    <source>
        <dbReference type="WBParaSite" id="EVEC_0000245801-mRNA-1"/>
    </source>
</evidence>
<dbReference type="EMBL" id="UXUI01007330">
    <property type="protein sequence ID" value="VDD87023.1"/>
    <property type="molecule type" value="Genomic_DNA"/>
</dbReference>